<dbReference type="WBParaSite" id="ALUE_0000748301-mRNA-1">
    <property type="protein sequence ID" value="ALUE_0000748301-mRNA-1"/>
    <property type="gene ID" value="ALUE_0000748301"/>
</dbReference>
<dbReference type="GO" id="GO:0005664">
    <property type="term" value="C:nuclear origin of replication recognition complex"/>
    <property type="evidence" value="ECO:0007669"/>
    <property type="project" value="TreeGrafter"/>
</dbReference>
<keyword evidence="2" id="KW-1185">Reference proteome</keyword>
<dbReference type="Pfam" id="PF14630">
    <property type="entry name" value="ORC5_C"/>
    <property type="match status" value="1"/>
</dbReference>
<dbReference type="Proteomes" id="UP000036681">
    <property type="component" value="Unplaced"/>
</dbReference>
<dbReference type="PANTHER" id="PTHR12705">
    <property type="entry name" value="ORIGIN RECOGNITION COMPLEX SUBUNIT 5"/>
    <property type="match status" value="1"/>
</dbReference>
<evidence type="ECO:0000313" key="3">
    <source>
        <dbReference type="WBParaSite" id="ALUE_0000748301-mRNA-1"/>
    </source>
</evidence>
<dbReference type="InterPro" id="IPR027417">
    <property type="entry name" value="P-loop_NTPase"/>
</dbReference>
<organism evidence="2 3">
    <name type="scientific">Ascaris lumbricoides</name>
    <name type="common">Giant roundworm</name>
    <dbReference type="NCBI Taxonomy" id="6252"/>
    <lineage>
        <taxon>Eukaryota</taxon>
        <taxon>Metazoa</taxon>
        <taxon>Ecdysozoa</taxon>
        <taxon>Nematoda</taxon>
        <taxon>Chromadorea</taxon>
        <taxon>Rhabditida</taxon>
        <taxon>Spirurina</taxon>
        <taxon>Ascaridomorpha</taxon>
        <taxon>Ascaridoidea</taxon>
        <taxon>Ascarididae</taxon>
        <taxon>Ascaris</taxon>
    </lineage>
</organism>
<sequence length="430" mass="49054">MQLQSQPHGEQRSFHKSKETNALKCTRQGVRSFLMEEAHSTNTGRIGALLCLKSSTITHIHLTGLPSSDRNVVLNDVIEDLEKREEAMFVRVNCVVVEGSSRRLCREIISCLPDSSAASGVSSLEQLFDHIESLIELHAAKKTLVIVFVHAEALLRFPSAYLKALFSSPKKYDGRVKLLTVSELRWANFESIERLSSPVQFTFKTLSRDELLNIMCKRVPYGEKFVRLMLDTVYQVCRDPIQLQYLMESFWSQNEQLCSLVCDPSYETTSNDYKALQPMLRHCCNDLFYRFDASSTHQVSGDEVVDLPSRSKFVLIAAYCASYNPVSSDRRFFTKNHGKQRRRLTNVSVGRSDSAHECGPKSFDIQRLLFIYLSILEMYDVRKEGSSDIFTQVWELCRMGYLSRVSADGNLDLPKFRCVTSLETVSRLAE</sequence>
<accession>A0A0M3HWG7</accession>
<dbReference type="InterPro" id="IPR020796">
    <property type="entry name" value="ORC5"/>
</dbReference>
<protein>
    <submittedName>
        <fullName evidence="3">Origin recognition complex subunit 5</fullName>
    </submittedName>
</protein>
<dbReference type="GO" id="GO:0003688">
    <property type="term" value="F:DNA replication origin binding"/>
    <property type="evidence" value="ECO:0007669"/>
    <property type="project" value="TreeGrafter"/>
</dbReference>
<proteinExistence type="predicted"/>
<dbReference type="AlphaFoldDB" id="A0A0M3HWG7"/>
<reference evidence="3" key="1">
    <citation type="submission" date="2017-02" db="UniProtKB">
        <authorList>
            <consortium name="WormBaseParasite"/>
        </authorList>
    </citation>
    <scope>IDENTIFICATION</scope>
</reference>
<evidence type="ECO:0000313" key="2">
    <source>
        <dbReference type="Proteomes" id="UP000036681"/>
    </source>
</evidence>
<name>A0A0M3HWG7_ASCLU</name>
<evidence type="ECO:0000259" key="1">
    <source>
        <dbReference type="Pfam" id="PF14630"/>
    </source>
</evidence>
<dbReference type="Gene3D" id="3.40.50.300">
    <property type="entry name" value="P-loop containing nucleotide triphosphate hydrolases"/>
    <property type="match status" value="1"/>
</dbReference>
<dbReference type="InterPro" id="IPR047088">
    <property type="entry name" value="ORC5_C"/>
</dbReference>
<dbReference type="PANTHER" id="PTHR12705:SF0">
    <property type="entry name" value="ORIGIN RECOGNITION COMPLEX SUBUNIT 5"/>
    <property type="match status" value="1"/>
</dbReference>
<feature type="domain" description="Origin recognition complex subunit 5 C-terminal" evidence="1">
    <location>
        <begin position="307"/>
        <end position="429"/>
    </location>
</feature>
<dbReference type="GO" id="GO:0006270">
    <property type="term" value="P:DNA replication initiation"/>
    <property type="evidence" value="ECO:0007669"/>
    <property type="project" value="TreeGrafter"/>
</dbReference>